<dbReference type="EMBL" id="CP071793">
    <property type="protein sequence ID" value="QTD51027.1"/>
    <property type="molecule type" value="Genomic_DNA"/>
</dbReference>
<proteinExistence type="predicted"/>
<evidence type="ECO:0000313" key="2">
    <source>
        <dbReference type="EMBL" id="QTD51027.1"/>
    </source>
</evidence>
<keyword evidence="1" id="KW-0732">Signal</keyword>
<feature type="chain" id="PRO_5035236999" description="6-bladed beta-propeller protein" evidence="1">
    <location>
        <begin position="20"/>
        <end position="405"/>
    </location>
</feature>
<evidence type="ECO:0000256" key="1">
    <source>
        <dbReference type="SAM" id="SignalP"/>
    </source>
</evidence>
<name>A0A8A4TNM4_SULCO</name>
<dbReference type="SUPFAM" id="SSF101898">
    <property type="entry name" value="NHL repeat"/>
    <property type="match status" value="1"/>
</dbReference>
<evidence type="ECO:0000313" key="3">
    <source>
        <dbReference type="Proteomes" id="UP000663929"/>
    </source>
</evidence>
<dbReference type="RefSeq" id="WP_237381163.1">
    <property type="nucleotide sequence ID" value="NZ_CP071793.1"/>
</dbReference>
<organism evidence="2 3">
    <name type="scientific">Sulfidibacter corallicola</name>
    <dbReference type="NCBI Taxonomy" id="2818388"/>
    <lineage>
        <taxon>Bacteria</taxon>
        <taxon>Pseudomonadati</taxon>
        <taxon>Acidobacteriota</taxon>
        <taxon>Holophagae</taxon>
        <taxon>Acanthopleuribacterales</taxon>
        <taxon>Acanthopleuribacteraceae</taxon>
        <taxon>Sulfidibacter</taxon>
    </lineage>
</organism>
<dbReference type="Proteomes" id="UP000663929">
    <property type="component" value="Chromosome"/>
</dbReference>
<dbReference type="Pfam" id="PF17170">
    <property type="entry name" value="DUF5128"/>
    <property type="match status" value="1"/>
</dbReference>
<dbReference type="AlphaFoldDB" id="A0A8A4TNM4"/>
<feature type="signal peptide" evidence="1">
    <location>
        <begin position="1"/>
        <end position="19"/>
    </location>
</feature>
<protein>
    <recommendedName>
        <fullName evidence="4">6-bladed beta-propeller protein</fullName>
    </recommendedName>
</protein>
<dbReference type="KEGG" id="scor:J3U87_01040"/>
<sequence>MNKFVTYLTIFLFTAITYAAEPAPVIKNGIKPKGIAKTLELKEEVRITAETGEEDHYLWVGPTVTVAANSKGHMLVGDPKSARIVEFDPQGEYVKTYGSRGAGPGEFQNMTSFQILKDDRAVAFEALGPVSHVSWFDKDMAFVTRDTNQSFTHIETAALFSPDGTRRISQIVNYNAETMIMGISTALMDAEKKTLKEIGHVDSPAFNPARVNDKEFWVDFLAAQFKLGANGETGIMAFDDDGNLYVAPRLKHYRIEKYDKNLNHVLTIERKYDPIAISEAEVKALTTPIYETILAQLPAGGEQLINQDMVRRALVKAEYPKFKMPIFGMKALEDGTLLVIHDINVLDNHETFDIFDKAGAYLGSYKHSSQGLTRMVFRNGKAYTVENVDDENEMVRYDVKLVPAK</sequence>
<gene>
    <name evidence="2" type="ORF">J3U87_01040</name>
</gene>
<evidence type="ECO:0008006" key="4">
    <source>
        <dbReference type="Google" id="ProtNLM"/>
    </source>
</evidence>
<keyword evidence="3" id="KW-1185">Reference proteome</keyword>
<accession>A0A8A4TNM4</accession>
<dbReference type="Gene3D" id="2.120.10.30">
    <property type="entry name" value="TolB, C-terminal domain"/>
    <property type="match status" value="1"/>
</dbReference>
<dbReference type="InterPro" id="IPR011042">
    <property type="entry name" value="6-blade_b-propeller_TolB-like"/>
</dbReference>
<reference evidence="2" key="1">
    <citation type="submission" date="2021-03" db="EMBL/GenBank/DDBJ databases">
        <title>Acanthopleuribacteraceae sp. M133.</title>
        <authorList>
            <person name="Wang G."/>
        </authorList>
    </citation>
    <scope>NUCLEOTIDE SEQUENCE</scope>
    <source>
        <strain evidence="2">M133</strain>
    </source>
</reference>